<proteinExistence type="predicted"/>
<reference evidence="1 2" key="1">
    <citation type="journal article" date="2014" name="Int. J. Syst. Evol. Microbiol.">
        <title>Complete genome sequence of Corynebacterium casei LMG S-19264T (=DSM 44701T), isolated from a smear-ripened cheese.</title>
        <authorList>
            <consortium name="US DOE Joint Genome Institute (JGI-PGF)"/>
            <person name="Walter F."/>
            <person name="Albersmeier A."/>
            <person name="Kalinowski J."/>
            <person name="Ruckert C."/>
        </authorList>
    </citation>
    <scope>NUCLEOTIDE SEQUENCE [LARGE SCALE GENOMIC DNA]</scope>
    <source>
        <strain evidence="1 2">CGMCC 1.15295</strain>
    </source>
</reference>
<gene>
    <name evidence="1" type="ORF">GCM10011531_07080</name>
</gene>
<dbReference type="AlphaFoldDB" id="A0A8J2TLN4"/>
<sequence>MSQNYKFKSLEIAKASQKKEIDEIKDEDFKVYEVGDTKTIDFILLDGTRQNFPYSHYLTSWLGVENEERVIKIFFATHMVTVKGFCLELLYDYLIKFSLKTLRVTDKRYLQKKDEANPLIKNVIIVWKKESQN</sequence>
<accession>A0A8J2TLN4</accession>
<name>A0A8J2TLN4_9FLAO</name>
<evidence type="ECO:0000313" key="1">
    <source>
        <dbReference type="EMBL" id="GFZ79750.1"/>
    </source>
</evidence>
<dbReference type="Proteomes" id="UP000598120">
    <property type="component" value="Unassembled WGS sequence"/>
</dbReference>
<comment type="caution">
    <text evidence="1">The sequence shown here is derived from an EMBL/GenBank/DDBJ whole genome shotgun (WGS) entry which is preliminary data.</text>
</comment>
<evidence type="ECO:0000313" key="2">
    <source>
        <dbReference type="Proteomes" id="UP000598120"/>
    </source>
</evidence>
<dbReference type="EMBL" id="BMIC01000001">
    <property type="protein sequence ID" value="GFZ79750.1"/>
    <property type="molecule type" value="Genomic_DNA"/>
</dbReference>
<keyword evidence="2" id="KW-1185">Reference proteome</keyword>
<organism evidence="1 2">
    <name type="scientific">Aquaticitalea lipolytica</name>
    <dbReference type="NCBI Taxonomy" id="1247562"/>
    <lineage>
        <taxon>Bacteria</taxon>
        <taxon>Pseudomonadati</taxon>
        <taxon>Bacteroidota</taxon>
        <taxon>Flavobacteriia</taxon>
        <taxon>Flavobacteriales</taxon>
        <taxon>Flavobacteriaceae</taxon>
        <taxon>Aquaticitalea</taxon>
    </lineage>
</organism>
<protein>
    <submittedName>
        <fullName evidence="1">Uncharacterized protein</fullName>
    </submittedName>
</protein>